<evidence type="ECO:0000256" key="3">
    <source>
        <dbReference type="ARBA" id="ARBA00022833"/>
    </source>
</evidence>
<gene>
    <name evidence="7" type="primary">LOC102201812</name>
</gene>
<dbReference type="GeneID" id="102201812"/>
<keyword evidence="2 4" id="KW-0863">Zinc-finger</keyword>
<keyword evidence="3" id="KW-0862">Zinc</keyword>
<dbReference type="AlphaFoldDB" id="A0A9Y6MCE8"/>
<keyword evidence="6" id="KW-1185">Reference proteome</keyword>
<dbReference type="PROSITE" id="PS00518">
    <property type="entry name" value="ZF_RING_1"/>
    <property type="match status" value="1"/>
</dbReference>
<dbReference type="RefSeq" id="XP_013771644.1">
    <property type="nucleotide sequence ID" value="XM_013916190.1"/>
</dbReference>
<evidence type="ECO:0000259" key="5">
    <source>
        <dbReference type="PROSITE" id="PS50089"/>
    </source>
</evidence>
<dbReference type="Proteomes" id="UP000695023">
    <property type="component" value="Unplaced"/>
</dbReference>
<dbReference type="PANTHER" id="PTHR25465">
    <property type="entry name" value="B-BOX DOMAIN CONTAINING"/>
    <property type="match status" value="1"/>
</dbReference>
<evidence type="ECO:0000313" key="7">
    <source>
        <dbReference type="RefSeq" id="XP_013771644.1"/>
    </source>
</evidence>
<evidence type="ECO:0000256" key="1">
    <source>
        <dbReference type="ARBA" id="ARBA00022723"/>
    </source>
</evidence>
<dbReference type="InterPro" id="IPR017907">
    <property type="entry name" value="Znf_RING_CS"/>
</dbReference>
<evidence type="ECO:0000256" key="4">
    <source>
        <dbReference type="PROSITE-ProRule" id="PRU00175"/>
    </source>
</evidence>
<organism evidence="6 7">
    <name type="scientific">Pundamilia nyererei</name>
    <dbReference type="NCBI Taxonomy" id="303518"/>
    <lineage>
        <taxon>Eukaryota</taxon>
        <taxon>Metazoa</taxon>
        <taxon>Chordata</taxon>
        <taxon>Craniata</taxon>
        <taxon>Vertebrata</taxon>
        <taxon>Euteleostomi</taxon>
        <taxon>Actinopterygii</taxon>
        <taxon>Neopterygii</taxon>
        <taxon>Teleostei</taxon>
        <taxon>Neoteleostei</taxon>
        <taxon>Acanthomorphata</taxon>
        <taxon>Ovalentaria</taxon>
        <taxon>Cichlomorphae</taxon>
        <taxon>Cichliformes</taxon>
        <taxon>Cichlidae</taxon>
        <taxon>African cichlids</taxon>
        <taxon>Pseudocrenilabrinae</taxon>
        <taxon>Haplochromini</taxon>
        <taxon>Pundamilia</taxon>
    </lineage>
</organism>
<reference evidence="7" key="1">
    <citation type="submission" date="2025-08" db="UniProtKB">
        <authorList>
            <consortium name="RefSeq"/>
        </authorList>
    </citation>
    <scope>IDENTIFICATION</scope>
</reference>
<dbReference type="Gene3D" id="2.60.120.920">
    <property type="match status" value="1"/>
</dbReference>
<dbReference type="GO" id="GO:0008270">
    <property type="term" value="F:zinc ion binding"/>
    <property type="evidence" value="ECO:0007669"/>
    <property type="project" value="UniProtKB-KW"/>
</dbReference>
<dbReference type="InterPro" id="IPR001841">
    <property type="entry name" value="Znf_RING"/>
</dbReference>
<protein>
    <submittedName>
        <fullName evidence="7">Uncharacterized protein LOC102201812</fullName>
    </submittedName>
</protein>
<dbReference type="Gene3D" id="3.30.40.10">
    <property type="entry name" value="Zinc/RING finger domain, C3HC4 (zinc finger)"/>
    <property type="match status" value="1"/>
</dbReference>
<dbReference type="Pfam" id="PF15227">
    <property type="entry name" value="zf-C3HC4_4"/>
    <property type="match status" value="1"/>
</dbReference>
<dbReference type="SUPFAM" id="SSF49899">
    <property type="entry name" value="Concanavalin A-like lectins/glucanases"/>
    <property type="match status" value="1"/>
</dbReference>
<dbReference type="SUPFAM" id="SSF57850">
    <property type="entry name" value="RING/U-box"/>
    <property type="match status" value="1"/>
</dbReference>
<dbReference type="PANTHER" id="PTHR25465:SF5">
    <property type="entry name" value="E3 UBIQUITIN_ISG15 LIGASE TRIM25-RELATED"/>
    <property type="match status" value="1"/>
</dbReference>
<feature type="domain" description="RING-type" evidence="5">
    <location>
        <begin position="15"/>
        <end position="58"/>
    </location>
</feature>
<dbReference type="PROSITE" id="PS50089">
    <property type="entry name" value="ZF_RING_2"/>
    <property type="match status" value="1"/>
</dbReference>
<keyword evidence="1" id="KW-0479">Metal-binding</keyword>
<dbReference type="InterPro" id="IPR013083">
    <property type="entry name" value="Znf_RING/FYVE/PHD"/>
</dbReference>
<proteinExistence type="predicted"/>
<accession>A0A9Y6MCE8</accession>
<evidence type="ECO:0000313" key="6">
    <source>
        <dbReference type="Proteomes" id="UP000695023"/>
    </source>
</evidence>
<dbReference type="InterPro" id="IPR013320">
    <property type="entry name" value="ConA-like_dom_sf"/>
</dbReference>
<dbReference type="SMART" id="SM00184">
    <property type="entry name" value="RING"/>
    <property type="match status" value="1"/>
</dbReference>
<dbReference type="InterPro" id="IPR043136">
    <property type="entry name" value="B30.2/SPRY_sf"/>
</dbReference>
<name>A0A9Y6MCE8_9CICH</name>
<evidence type="ECO:0000256" key="2">
    <source>
        <dbReference type="ARBA" id="ARBA00022771"/>
    </source>
</evidence>
<dbReference type="InterPro" id="IPR051051">
    <property type="entry name" value="E3_ubiq-ligase_TRIM/RNF"/>
</dbReference>
<sequence length="581" mass="65176">MAQKRDQLDREMFSCWICLDLLKDTVTIPCGHSYCMNCIETHFDEEDRKGIHSCPQCRKTFTLRPDLEKNTMLAELMELLKKTGLQAAPADHCYAGPEDVACDVCTGRKLKAIKSCLSCPASYCPRSSRVGVYLDHRAGILSFYSVSKTMTLLHRVQTTLTQPLYAGLGLYENGDTAEFIKANEELGAWLIKVDKSGLPGRFKAWIYQHSILPRILWPFLVYTVPITTVESLERKISGFLRKWLGLPRSLTSAALYGASNSVQLPFSGLTEEFKVARTREALQYRDSKDCKVASAGIEVRTGRKWKAEKAVEVAESRLRQKTLMGVLATGGAGLGYFPKAQVSRAQGKERHQLLQEEVRAGVEEERAVYDTLPSPANLHLWGKSETPACPLCSGRGTLEHLLSSCPRALADGRYRWRHDQVLRVVAEKIAISTSKHHQAPRKAISFIKNGEKPQVRPHLTTGLLNTASDWQLQADLGKQLKFPQNTAKTSLRPDMIIISKASKQLIMLELTVPWEERIEEANEKKRGKYQELVQECRGRGWKTFYEPIEVGCRGFAGRSLQSPRLAGRGWGSQEEGHPGCE</sequence>